<name>A0A0P0VLT7_ORYSJ</name>
<gene>
    <name evidence="2" type="primary">OJ1792_D02.9</name>
</gene>
<feature type="region of interest" description="Disordered" evidence="1">
    <location>
        <begin position="1"/>
        <end position="30"/>
    </location>
</feature>
<dbReference type="AlphaFoldDB" id="A0A0P0VLT7"/>
<proteinExistence type="predicted"/>
<evidence type="ECO:0000313" key="2">
    <source>
        <dbReference type="EMBL" id="BAD21640.1"/>
    </source>
</evidence>
<feature type="region of interest" description="Disordered" evidence="1">
    <location>
        <begin position="57"/>
        <end position="105"/>
    </location>
</feature>
<sequence>MVPRLSCPRRRHNAPLLPPPYAPTPSSASTPTPLLPYALVRLRLLFHLEAAVDELSHPPSAAARRCSPSYLATPSVSPSASTSALAAAATTTSSKRRSAPRPSPS</sequence>
<accession>A0A0P0VLT7</accession>
<evidence type="ECO:0000313" key="3">
    <source>
        <dbReference type="Proteomes" id="UP000000763"/>
    </source>
</evidence>
<organism evidence="2 3">
    <name type="scientific">Oryza sativa subsp. japonica</name>
    <name type="common">Rice</name>
    <dbReference type="NCBI Taxonomy" id="39947"/>
    <lineage>
        <taxon>Eukaryota</taxon>
        <taxon>Viridiplantae</taxon>
        <taxon>Streptophyta</taxon>
        <taxon>Embryophyta</taxon>
        <taxon>Tracheophyta</taxon>
        <taxon>Spermatophyta</taxon>
        <taxon>Magnoliopsida</taxon>
        <taxon>Liliopsida</taxon>
        <taxon>Poales</taxon>
        <taxon>Poaceae</taxon>
        <taxon>BOP clade</taxon>
        <taxon>Oryzoideae</taxon>
        <taxon>Oryzeae</taxon>
        <taxon>Oryzinae</taxon>
        <taxon>Oryza</taxon>
        <taxon>Oryza sativa</taxon>
    </lineage>
</organism>
<protein>
    <submittedName>
        <fullName evidence="2">Uncharacterized protein</fullName>
    </submittedName>
</protein>
<feature type="compositionally biased region" description="Low complexity" evidence="1">
    <location>
        <begin position="72"/>
        <end position="93"/>
    </location>
</feature>
<dbReference type="Proteomes" id="UP000000763">
    <property type="component" value="Chromosome 2"/>
</dbReference>
<dbReference type="EMBL" id="AP004097">
    <property type="protein sequence ID" value="BAD21640.1"/>
    <property type="molecule type" value="Genomic_DNA"/>
</dbReference>
<evidence type="ECO:0000256" key="1">
    <source>
        <dbReference type="SAM" id="MobiDB-lite"/>
    </source>
</evidence>
<reference evidence="3" key="2">
    <citation type="journal article" date="2008" name="Nucleic Acids Res.">
        <title>The rice annotation project database (RAP-DB): 2008 update.</title>
        <authorList>
            <consortium name="The rice annotation project (RAP)"/>
        </authorList>
    </citation>
    <scope>GENOME REANNOTATION</scope>
    <source>
        <strain evidence="3">cv. Nipponbare</strain>
    </source>
</reference>
<reference evidence="3" key="1">
    <citation type="journal article" date="2005" name="Nature">
        <title>The map-based sequence of the rice genome.</title>
        <authorList>
            <consortium name="International rice genome sequencing project (IRGSP)"/>
            <person name="Matsumoto T."/>
            <person name="Wu J."/>
            <person name="Kanamori H."/>
            <person name="Katayose Y."/>
            <person name="Fujisawa M."/>
            <person name="Namiki N."/>
            <person name="Mizuno H."/>
            <person name="Yamamoto K."/>
            <person name="Antonio B.A."/>
            <person name="Baba T."/>
            <person name="Sakata K."/>
            <person name="Nagamura Y."/>
            <person name="Aoki H."/>
            <person name="Arikawa K."/>
            <person name="Arita K."/>
            <person name="Bito T."/>
            <person name="Chiden Y."/>
            <person name="Fujitsuka N."/>
            <person name="Fukunaka R."/>
            <person name="Hamada M."/>
            <person name="Harada C."/>
            <person name="Hayashi A."/>
            <person name="Hijishita S."/>
            <person name="Honda M."/>
            <person name="Hosokawa S."/>
            <person name="Ichikawa Y."/>
            <person name="Idonuma A."/>
            <person name="Iijima M."/>
            <person name="Ikeda M."/>
            <person name="Ikeno M."/>
            <person name="Ito K."/>
            <person name="Ito S."/>
            <person name="Ito T."/>
            <person name="Ito Y."/>
            <person name="Ito Y."/>
            <person name="Iwabuchi A."/>
            <person name="Kamiya K."/>
            <person name="Karasawa W."/>
            <person name="Kurita K."/>
            <person name="Katagiri S."/>
            <person name="Kikuta A."/>
            <person name="Kobayashi H."/>
            <person name="Kobayashi N."/>
            <person name="Machita K."/>
            <person name="Maehara T."/>
            <person name="Masukawa M."/>
            <person name="Mizubayashi T."/>
            <person name="Mukai Y."/>
            <person name="Nagasaki H."/>
            <person name="Nagata Y."/>
            <person name="Naito S."/>
            <person name="Nakashima M."/>
            <person name="Nakama Y."/>
            <person name="Nakamichi Y."/>
            <person name="Nakamura M."/>
            <person name="Meguro A."/>
            <person name="Negishi M."/>
            <person name="Ohta I."/>
            <person name="Ohta T."/>
            <person name="Okamoto M."/>
            <person name="Ono N."/>
            <person name="Saji S."/>
            <person name="Sakaguchi M."/>
            <person name="Sakai K."/>
            <person name="Shibata M."/>
            <person name="Shimokawa T."/>
            <person name="Song J."/>
            <person name="Takazaki Y."/>
            <person name="Terasawa K."/>
            <person name="Tsugane M."/>
            <person name="Tsuji K."/>
            <person name="Ueda S."/>
            <person name="Waki K."/>
            <person name="Yamagata H."/>
            <person name="Yamamoto M."/>
            <person name="Yamamoto S."/>
            <person name="Yamane H."/>
            <person name="Yoshiki S."/>
            <person name="Yoshihara R."/>
            <person name="Yukawa K."/>
            <person name="Zhong H."/>
            <person name="Yano M."/>
            <person name="Yuan Q."/>
            <person name="Ouyang S."/>
            <person name="Liu J."/>
            <person name="Jones K.M."/>
            <person name="Gansberger K."/>
            <person name="Moffat K."/>
            <person name="Hill J."/>
            <person name="Bera J."/>
            <person name="Fadrosh D."/>
            <person name="Jin S."/>
            <person name="Johri S."/>
            <person name="Kim M."/>
            <person name="Overton L."/>
            <person name="Reardon M."/>
            <person name="Tsitrin T."/>
            <person name="Vuong H."/>
            <person name="Weaver B."/>
            <person name="Ciecko A."/>
            <person name="Tallon L."/>
            <person name="Jackson J."/>
            <person name="Pai G."/>
            <person name="Aken S.V."/>
            <person name="Utterback T."/>
            <person name="Reidmuller S."/>
            <person name="Feldblyum T."/>
            <person name="Hsiao J."/>
            <person name="Zismann V."/>
            <person name="Iobst S."/>
            <person name="de Vazeille A.R."/>
            <person name="Buell C.R."/>
            <person name="Ying K."/>
            <person name="Li Y."/>
            <person name="Lu T."/>
            <person name="Huang Y."/>
            <person name="Zhao Q."/>
            <person name="Feng Q."/>
            <person name="Zhang L."/>
            <person name="Zhu J."/>
            <person name="Weng Q."/>
            <person name="Mu J."/>
            <person name="Lu Y."/>
            <person name="Fan D."/>
            <person name="Liu Y."/>
            <person name="Guan J."/>
            <person name="Zhang Y."/>
            <person name="Yu S."/>
            <person name="Liu X."/>
            <person name="Zhang Y."/>
            <person name="Hong G."/>
            <person name="Han B."/>
            <person name="Choisne N."/>
            <person name="Demange N."/>
            <person name="Orjeda G."/>
            <person name="Samain S."/>
            <person name="Cattolico L."/>
            <person name="Pelletier E."/>
            <person name="Couloux A."/>
            <person name="Segurens B."/>
            <person name="Wincker P."/>
            <person name="D'Hont A."/>
            <person name="Scarpelli C."/>
            <person name="Weissenbach J."/>
            <person name="Salanoubat M."/>
            <person name="Quetier F."/>
            <person name="Yu Y."/>
            <person name="Kim H.R."/>
            <person name="Rambo T."/>
            <person name="Currie J."/>
            <person name="Collura K."/>
            <person name="Luo M."/>
            <person name="Yang T."/>
            <person name="Ammiraju J.S.S."/>
            <person name="Engler F."/>
            <person name="Soderlund C."/>
            <person name="Wing R.A."/>
            <person name="Palmer L.E."/>
            <person name="de la Bastide M."/>
            <person name="Spiegel L."/>
            <person name="Nascimento L."/>
            <person name="Zutavern T."/>
            <person name="O'Shaughnessy A."/>
            <person name="Dike S."/>
            <person name="Dedhia N."/>
            <person name="Preston R."/>
            <person name="Balija V."/>
            <person name="McCombie W.R."/>
            <person name="Chow T."/>
            <person name="Chen H."/>
            <person name="Chung M."/>
            <person name="Chen C."/>
            <person name="Shaw J."/>
            <person name="Wu H."/>
            <person name="Hsiao K."/>
            <person name="Chao Y."/>
            <person name="Chu M."/>
            <person name="Cheng C."/>
            <person name="Hour A."/>
            <person name="Lee P."/>
            <person name="Lin S."/>
            <person name="Lin Y."/>
            <person name="Liou J."/>
            <person name="Liu S."/>
            <person name="Hsing Y."/>
            <person name="Raghuvanshi S."/>
            <person name="Mohanty A."/>
            <person name="Bharti A.K."/>
            <person name="Gaur A."/>
            <person name="Gupta V."/>
            <person name="Kumar D."/>
            <person name="Ravi V."/>
            <person name="Vij S."/>
            <person name="Kapur A."/>
            <person name="Khurana P."/>
            <person name="Khurana P."/>
            <person name="Khurana J.P."/>
            <person name="Tyagi A.K."/>
            <person name="Gaikwad K."/>
            <person name="Singh A."/>
            <person name="Dalal V."/>
            <person name="Srivastava S."/>
            <person name="Dixit A."/>
            <person name="Pal A.K."/>
            <person name="Ghazi I.A."/>
            <person name="Yadav M."/>
            <person name="Pandit A."/>
            <person name="Bhargava A."/>
            <person name="Sureshbabu K."/>
            <person name="Batra K."/>
            <person name="Sharma T.R."/>
            <person name="Mohapatra T."/>
            <person name="Singh N.K."/>
            <person name="Messing J."/>
            <person name="Nelson A.B."/>
            <person name="Fuks G."/>
            <person name="Kavchok S."/>
            <person name="Keizer G."/>
            <person name="Linton E."/>
            <person name="Llaca V."/>
            <person name="Song R."/>
            <person name="Tanyolac B."/>
            <person name="Young S."/>
            <person name="Ho-Il K."/>
            <person name="Hahn J.H."/>
            <person name="Sangsakoo G."/>
            <person name="Vanavichit A."/>
            <person name="de Mattos Luiz.A.T."/>
            <person name="Zimmer P.D."/>
            <person name="Malone G."/>
            <person name="Dellagostin O."/>
            <person name="de Oliveira A.C."/>
            <person name="Bevan M."/>
            <person name="Bancroft I."/>
            <person name="Minx P."/>
            <person name="Cordum H."/>
            <person name="Wilson R."/>
            <person name="Cheng Z."/>
            <person name="Jin W."/>
            <person name="Jiang J."/>
            <person name="Leong S.A."/>
            <person name="Iwama H."/>
            <person name="Gojobori T."/>
            <person name="Itoh T."/>
            <person name="Niimura Y."/>
            <person name="Fujii Y."/>
            <person name="Habara T."/>
            <person name="Sakai H."/>
            <person name="Sato Y."/>
            <person name="Wilson G."/>
            <person name="Kumar K."/>
            <person name="McCouch S."/>
            <person name="Juretic N."/>
            <person name="Hoen D."/>
            <person name="Wright S."/>
            <person name="Bruskiewich R."/>
            <person name="Bureau T."/>
            <person name="Miyao A."/>
            <person name="Hirochika H."/>
            <person name="Nishikawa T."/>
            <person name="Kadowaki K."/>
            <person name="Sugiura M."/>
            <person name="Burr B."/>
            <person name="Sasaki T."/>
        </authorList>
    </citation>
    <scope>NUCLEOTIDE SEQUENCE [LARGE SCALE GENOMIC DNA]</scope>
    <source>
        <strain evidence="3">cv. Nipponbare</strain>
    </source>
</reference>